<proteinExistence type="predicted"/>
<protein>
    <submittedName>
        <fullName evidence="1">Plasmid stabilization protein</fullName>
    </submittedName>
</protein>
<dbReference type="AlphaFoldDB" id="A0AAW9F3Y7"/>
<evidence type="ECO:0000313" key="2">
    <source>
        <dbReference type="Proteomes" id="UP001277183"/>
    </source>
</evidence>
<organism evidence="1 2">
    <name type="scientific">Aeromonas caviae</name>
    <name type="common">Aeromonas punctata</name>
    <dbReference type="NCBI Taxonomy" id="648"/>
    <lineage>
        <taxon>Bacteria</taxon>
        <taxon>Pseudomonadati</taxon>
        <taxon>Pseudomonadota</taxon>
        <taxon>Gammaproteobacteria</taxon>
        <taxon>Aeromonadales</taxon>
        <taxon>Aeromonadaceae</taxon>
        <taxon>Aeromonas</taxon>
    </lineage>
</organism>
<reference evidence="1" key="1">
    <citation type="submission" date="2023-11" db="EMBL/GenBank/DDBJ databases">
        <title>WGS of Aeromonas in Northern Israel.</title>
        <authorList>
            <person name="Hershko Y."/>
        </authorList>
    </citation>
    <scope>NUCLEOTIDE SEQUENCE</scope>
    <source>
        <strain evidence="1">77416</strain>
    </source>
</reference>
<sequence length="85" mass="9354">MSYQILSATVAVASISELKRNPVGTLKKGHGSAVAILDRNEPTFYCVPPELFAYYVELAEDAELNRIADERVASLDRISVLLDDL</sequence>
<comment type="caution">
    <text evidence="1">The sequence shown here is derived from an EMBL/GenBank/DDBJ whole genome shotgun (WGS) entry which is preliminary data.</text>
</comment>
<dbReference type="RefSeq" id="WP_180907301.1">
    <property type="nucleotide sequence ID" value="NZ_CP047982.1"/>
</dbReference>
<dbReference type="EMBL" id="JAWZVU010000111">
    <property type="protein sequence ID" value="MDX7722071.1"/>
    <property type="molecule type" value="Genomic_DNA"/>
</dbReference>
<name>A0AAW9F3Y7_AERCA</name>
<dbReference type="Proteomes" id="UP001277183">
    <property type="component" value="Unassembled WGS sequence"/>
</dbReference>
<accession>A0AAW9F3Y7</accession>
<gene>
    <name evidence="1" type="ORF">SJS77_16650</name>
</gene>
<evidence type="ECO:0000313" key="1">
    <source>
        <dbReference type="EMBL" id="MDX7722071.1"/>
    </source>
</evidence>